<dbReference type="Proteomes" id="UP000481043">
    <property type="component" value="Unassembled WGS sequence"/>
</dbReference>
<dbReference type="RefSeq" id="WP_163180027.1">
    <property type="nucleotide sequence ID" value="NZ_JAAIWM010000004.1"/>
</dbReference>
<keyword evidence="2" id="KW-1185">Reference proteome</keyword>
<dbReference type="Gene3D" id="3.40.50.450">
    <property type="match status" value="1"/>
</dbReference>
<organism evidence="1 2">
    <name type="scientific">Bacillus mesophilus</name>
    <dbReference type="NCBI Taxonomy" id="1808955"/>
    <lineage>
        <taxon>Bacteria</taxon>
        <taxon>Bacillati</taxon>
        <taxon>Bacillota</taxon>
        <taxon>Bacilli</taxon>
        <taxon>Bacillales</taxon>
        <taxon>Bacillaceae</taxon>
        <taxon>Bacillus</taxon>
    </lineage>
</organism>
<comment type="caution">
    <text evidence="1">The sequence shown here is derived from an EMBL/GenBank/DDBJ whole genome shotgun (WGS) entry which is preliminary data.</text>
</comment>
<gene>
    <name evidence="1" type="ORF">G4D63_12565</name>
</gene>
<dbReference type="EMBL" id="JAAIWM010000004">
    <property type="protein sequence ID" value="NEY72562.1"/>
    <property type="molecule type" value="Genomic_DNA"/>
</dbReference>
<dbReference type="AlphaFoldDB" id="A0A6M0Q873"/>
<protein>
    <submittedName>
        <fullName evidence="1">Group-specific protein</fullName>
    </submittedName>
</protein>
<name>A0A6M0Q873_9BACI</name>
<dbReference type="InterPro" id="IPR007710">
    <property type="entry name" value="Nucleoside_deoxyribTrfase"/>
</dbReference>
<accession>A0A6M0Q873</accession>
<proteinExistence type="predicted"/>
<evidence type="ECO:0000313" key="2">
    <source>
        <dbReference type="Proteomes" id="UP000481043"/>
    </source>
</evidence>
<reference evidence="1 2" key="1">
    <citation type="submission" date="2020-02" db="EMBL/GenBank/DDBJ databases">
        <title>Bacillus aquiflavi sp. nov., isolated from yellow water of strong flavor Chinese baijiu in Yibin region of China.</title>
        <authorList>
            <person name="Xie J."/>
        </authorList>
    </citation>
    <scope>NUCLEOTIDE SEQUENCE [LARGE SCALE GENOMIC DNA]</scope>
    <source>
        <strain evidence="1 2">SA4</strain>
    </source>
</reference>
<dbReference type="SUPFAM" id="SSF52309">
    <property type="entry name" value="N-(deoxy)ribosyltransferase-like"/>
    <property type="match status" value="1"/>
</dbReference>
<evidence type="ECO:0000313" key="1">
    <source>
        <dbReference type="EMBL" id="NEY72562.1"/>
    </source>
</evidence>
<sequence length="132" mass="14994">MKFYVASGLENFSNVREITKRLIEEGFIHTYDWTLNGRANTLDQLCQIGQKEKEAVQNSDFLVVLLPGGKGTHIELGIAIGLSKRIYLYSPTENINNPEDSSTFYHLPEVKKFVGNIEEFASFVLSHEKKIN</sequence>
<dbReference type="Pfam" id="PF05014">
    <property type="entry name" value="Nuc_deoxyrib_tr"/>
    <property type="match status" value="1"/>
</dbReference>